<dbReference type="InterPro" id="IPR036508">
    <property type="entry name" value="Chitin-bd_dom_sf"/>
</dbReference>
<feature type="domain" description="Chitin-binding type-2" evidence="8">
    <location>
        <begin position="214"/>
        <end position="268"/>
    </location>
</feature>
<feature type="domain" description="Chitin-binding type-2" evidence="8">
    <location>
        <begin position="793"/>
        <end position="852"/>
    </location>
</feature>
<reference evidence="9" key="1">
    <citation type="submission" date="2021-08" db="EMBL/GenBank/DDBJ databases">
        <authorList>
            <person name="Misof B."/>
            <person name="Oliver O."/>
            <person name="Podsiadlowski L."/>
            <person name="Donath A."/>
            <person name="Peters R."/>
            <person name="Mayer C."/>
            <person name="Rust J."/>
            <person name="Gunkel S."/>
            <person name="Lesny P."/>
            <person name="Martin S."/>
            <person name="Oeyen J.P."/>
            <person name="Petersen M."/>
            <person name="Panagiotis P."/>
            <person name="Wilbrandt J."/>
            <person name="Tanja T."/>
        </authorList>
    </citation>
    <scope>NUCLEOTIDE SEQUENCE</scope>
    <source>
        <strain evidence="9">GBR_01_08_01A</strain>
        <tissue evidence="9">Thorax + abdomen</tissue>
    </source>
</reference>
<feature type="domain" description="Chitin-binding type-2" evidence="8">
    <location>
        <begin position="271"/>
        <end position="325"/>
    </location>
</feature>
<evidence type="ECO:0000256" key="1">
    <source>
        <dbReference type="ARBA" id="ARBA00022669"/>
    </source>
</evidence>
<comment type="caution">
    <text evidence="9">The sequence shown here is derived from an EMBL/GenBank/DDBJ whole genome shotgun (WGS) entry which is preliminary data.</text>
</comment>
<dbReference type="GO" id="GO:0008061">
    <property type="term" value="F:chitin binding"/>
    <property type="evidence" value="ECO:0007669"/>
    <property type="project" value="UniProtKB-KW"/>
</dbReference>
<keyword evidence="1" id="KW-0147">Chitin-binding</keyword>
<feature type="domain" description="Chitin-binding type-2" evidence="8">
    <location>
        <begin position="368"/>
        <end position="422"/>
    </location>
</feature>
<name>A0AAD9VIQ7_9HYME</name>
<dbReference type="AlphaFoldDB" id="A0AAD9VIQ7"/>
<feature type="domain" description="Chitin-binding type-2" evidence="8">
    <location>
        <begin position="883"/>
        <end position="942"/>
    </location>
</feature>
<dbReference type="InterPro" id="IPR001368">
    <property type="entry name" value="TNFR/NGFR_Cys_rich_reg"/>
</dbReference>
<dbReference type="PANTHER" id="PTHR23301">
    <property type="entry name" value="CHITIN BINDING PERITROPHIN-A"/>
    <property type="match status" value="1"/>
</dbReference>
<dbReference type="SUPFAM" id="SSF57625">
    <property type="entry name" value="Invertebrate chitin-binding proteins"/>
    <property type="match status" value="11"/>
</dbReference>
<keyword evidence="2 7" id="KW-0732">Signal</keyword>
<gene>
    <name evidence="9" type="ORF">KPH14_007442</name>
</gene>
<evidence type="ECO:0000256" key="5">
    <source>
        <dbReference type="ARBA" id="ARBA00023180"/>
    </source>
</evidence>
<dbReference type="SMART" id="SM00494">
    <property type="entry name" value="ChtBD2"/>
    <property type="match status" value="11"/>
</dbReference>
<keyword evidence="3" id="KW-0677">Repeat</keyword>
<dbReference type="Proteomes" id="UP001258017">
    <property type="component" value="Unassembled WGS sequence"/>
</dbReference>
<dbReference type="Gene3D" id="2.170.140.10">
    <property type="entry name" value="Chitin binding domain"/>
    <property type="match status" value="11"/>
</dbReference>
<dbReference type="PROSITE" id="PS50940">
    <property type="entry name" value="CHIT_BIND_II"/>
    <property type="match status" value="9"/>
</dbReference>
<feature type="domain" description="Chitin-binding type-2" evidence="8">
    <location>
        <begin position="436"/>
        <end position="490"/>
    </location>
</feature>
<proteinExistence type="predicted"/>
<keyword evidence="10" id="KW-1185">Reference proteome</keyword>
<evidence type="ECO:0000256" key="6">
    <source>
        <dbReference type="SAM" id="MobiDB-lite"/>
    </source>
</evidence>
<evidence type="ECO:0000256" key="4">
    <source>
        <dbReference type="ARBA" id="ARBA00023157"/>
    </source>
</evidence>
<dbReference type="SMART" id="SM00208">
    <property type="entry name" value="TNFR"/>
    <property type="match status" value="3"/>
</dbReference>
<dbReference type="PANTHER" id="PTHR23301:SF0">
    <property type="entry name" value="CHITIN-BINDING TYPE-2 DOMAIN-CONTAINING PROTEIN-RELATED"/>
    <property type="match status" value="1"/>
</dbReference>
<feature type="domain" description="Chitin-binding type-2" evidence="8">
    <location>
        <begin position="967"/>
        <end position="1026"/>
    </location>
</feature>
<organism evidence="9 10">
    <name type="scientific">Odynerus spinipes</name>
    <dbReference type="NCBI Taxonomy" id="1348599"/>
    <lineage>
        <taxon>Eukaryota</taxon>
        <taxon>Metazoa</taxon>
        <taxon>Ecdysozoa</taxon>
        <taxon>Arthropoda</taxon>
        <taxon>Hexapoda</taxon>
        <taxon>Insecta</taxon>
        <taxon>Pterygota</taxon>
        <taxon>Neoptera</taxon>
        <taxon>Endopterygota</taxon>
        <taxon>Hymenoptera</taxon>
        <taxon>Apocrita</taxon>
        <taxon>Aculeata</taxon>
        <taxon>Vespoidea</taxon>
        <taxon>Vespidae</taxon>
        <taxon>Eumeninae</taxon>
        <taxon>Odynerus</taxon>
    </lineage>
</organism>
<dbReference type="EMBL" id="JAIFRP010004408">
    <property type="protein sequence ID" value="KAK2576108.1"/>
    <property type="molecule type" value="Genomic_DNA"/>
</dbReference>
<sequence>MRGSFWLVSAFAAILAAVGADDTTILPVPTECPTVDPTDRTVHLAHESDCTKFYVCFLGEKILKDCPYRNAKGDRLHFNPVLQVCDYPSRAGCKSRAKSAKLLTTLSLEPLTERLTTTSTTLLTTIVTPLTTAAPNVTPSISLSPTPNASTKITYKEHPCACHLYYKNVDGKTILQQCNNGLEWDHERKSCSTPGQKKCMAKSSLLTLLAFPRDLSCEDGEYRPHECTCNLYYKCLGGYLTLRECPDNKHWNQQVHLCTKPEDANCDKQTPEKCVEGSYKPHESECNLYYKCENGKEVLKSCKNGQHWNSVAQICTKPEDANCEKPTPGKCVEGSYKPHDSECNLYYKYANCDLEKPSPTPPTPTPDDRKCVEGSYKPHESKCNLYYKCENGEEALKSCKSGQHWNRVAQICTKPEDANCDLEKPSPTPPTPTPDDRKCVEGSYKPHESKCNLYYKCENGEEALKSCKSGQHWNRIAQICTKPEDALCDLETPSPTPPTPTPDDETCENGTYRPHECQCNFFYECTDNLLILHHCSHGLHWNQEQASYKANCINKEGSTTDTDSENGNSVAQTKVPSTTRLPLTTVPSTATNPTTVPPITTDPTTVYPTTTDVTKISSTVTYSTTVPSTATNPTTVPPITTDPTTVYPTTTDVTKISSTVIYSTTVSSTAADPTTVFSTRDASTIIATSTNLPDITKECPPDNSGTVVHLPHESDCSLYYKCDAGRKVVQSCPPSLHYNSALQVCDWAANANCAYFAKVTENGGKQPEYSSESSDFSSVLPTSVAPSTPGSIATECPPDNSGNAVQLPHETNCSLFYKCDEGKKVVQSCPAGLVFNPVLQVCDFPVNVNCTNKVNAIEAEKLDVMEFVASSSTVPPPTPGVIPTECPPDNSGSAVQLPHETNCSLFYKCDEGKKVVQSCPAGLVFNPVLQVCDFPENVACSNVENFDLIGFDTDEMEGSTESPASCIGTCPPVDPHNYTVLLPNTDCTKYCKCSNGQAIVRKCPVGLHFDPVEKVCNYPYIAKCDVVLAVLF</sequence>
<evidence type="ECO:0000259" key="8">
    <source>
        <dbReference type="PROSITE" id="PS50940"/>
    </source>
</evidence>
<feature type="region of interest" description="Disordered" evidence="6">
    <location>
        <begin position="581"/>
        <end position="603"/>
    </location>
</feature>
<feature type="chain" id="PRO_5041995013" description="Chitin-binding type-2 domain-containing protein" evidence="7">
    <location>
        <begin position="21"/>
        <end position="1032"/>
    </location>
</feature>
<keyword evidence="4" id="KW-1015">Disulfide bond</keyword>
<keyword evidence="5" id="KW-0325">Glycoprotein</keyword>
<evidence type="ECO:0000313" key="10">
    <source>
        <dbReference type="Proteomes" id="UP001258017"/>
    </source>
</evidence>
<evidence type="ECO:0000256" key="3">
    <source>
        <dbReference type="ARBA" id="ARBA00022737"/>
    </source>
</evidence>
<dbReference type="Pfam" id="PF01607">
    <property type="entry name" value="CBM_14"/>
    <property type="match status" value="9"/>
</dbReference>
<evidence type="ECO:0000313" key="9">
    <source>
        <dbReference type="EMBL" id="KAK2576108.1"/>
    </source>
</evidence>
<feature type="domain" description="Chitin-binding type-2" evidence="8">
    <location>
        <begin position="29"/>
        <end position="95"/>
    </location>
</feature>
<dbReference type="GO" id="GO:0005576">
    <property type="term" value="C:extracellular region"/>
    <property type="evidence" value="ECO:0007669"/>
    <property type="project" value="InterPro"/>
</dbReference>
<feature type="signal peptide" evidence="7">
    <location>
        <begin position="1"/>
        <end position="20"/>
    </location>
</feature>
<evidence type="ECO:0000256" key="2">
    <source>
        <dbReference type="ARBA" id="ARBA00022729"/>
    </source>
</evidence>
<evidence type="ECO:0000256" key="7">
    <source>
        <dbReference type="SAM" id="SignalP"/>
    </source>
</evidence>
<dbReference type="InterPro" id="IPR002557">
    <property type="entry name" value="Chitin-bd_dom"/>
</dbReference>
<feature type="compositionally biased region" description="Low complexity" evidence="6">
    <location>
        <begin position="584"/>
        <end position="603"/>
    </location>
</feature>
<reference evidence="9" key="2">
    <citation type="journal article" date="2023" name="Commun. Biol.">
        <title>Intrasexual cuticular hydrocarbon dimorphism in a wasp sheds light on hydrocarbon biosynthesis genes in Hymenoptera.</title>
        <authorList>
            <person name="Moris V.C."/>
            <person name="Podsiadlowski L."/>
            <person name="Martin S."/>
            <person name="Oeyen J.P."/>
            <person name="Donath A."/>
            <person name="Petersen M."/>
            <person name="Wilbrandt J."/>
            <person name="Misof B."/>
            <person name="Liedtke D."/>
            <person name="Thamm M."/>
            <person name="Scheiner R."/>
            <person name="Schmitt T."/>
            <person name="Niehuis O."/>
        </authorList>
    </citation>
    <scope>NUCLEOTIDE SEQUENCE</scope>
    <source>
        <strain evidence="9">GBR_01_08_01A</strain>
    </source>
</reference>
<protein>
    <recommendedName>
        <fullName evidence="8">Chitin-binding type-2 domain-containing protein</fullName>
    </recommendedName>
</protein>
<dbReference type="InterPro" id="IPR051940">
    <property type="entry name" value="Chitin_bind-dev_reg"/>
</dbReference>
<feature type="domain" description="Chitin-binding type-2" evidence="8">
    <location>
        <begin position="696"/>
        <end position="755"/>
    </location>
</feature>
<accession>A0AAD9VIQ7</accession>